<dbReference type="AlphaFoldDB" id="A0A084U4A5"/>
<keyword evidence="1" id="KW-0812">Transmembrane</keyword>
<dbReference type="EMBL" id="AWQU01000063">
    <property type="protein sequence ID" value="KFB07791.1"/>
    <property type="molecule type" value="Genomic_DNA"/>
</dbReference>
<evidence type="ECO:0000313" key="2">
    <source>
        <dbReference type="EMBL" id="KFB07791.1"/>
    </source>
</evidence>
<dbReference type="Proteomes" id="UP000028523">
    <property type="component" value="Unassembled WGS sequence"/>
</dbReference>
<organism evidence="2 3">
    <name type="scientific">Malacoplasma iowae DK-CPA</name>
    <dbReference type="NCBI Taxonomy" id="1394179"/>
    <lineage>
        <taxon>Bacteria</taxon>
        <taxon>Bacillati</taxon>
        <taxon>Mycoplasmatota</taxon>
        <taxon>Mycoplasmoidales</taxon>
        <taxon>Mycoplasmoidaceae</taxon>
        <taxon>Malacoplasma</taxon>
    </lineage>
</organism>
<evidence type="ECO:0000313" key="3">
    <source>
        <dbReference type="Proteomes" id="UP000028523"/>
    </source>
</evidence>
<comment type="caution">
    <text evidence="2">The sequence shown here is derived from an EMBL/GenBank/DDBJ whole genome shotgun (WGS) entry which is preliminary data.</text>
</comment>
<gene>
    <name evidence="2" type="ORF">P271_653</name>
</gene>
<name>A0A084U4A5_MALIO</name>
<accession>A0A084U4A5</accession>
<keyword evidence="3" id="KW-1185">Reference proteome</keyword>
<reference evidence="2 3" key="1">
    <citation type="journal article" date="2014" name="PLoS ONE">
        <title>Reduction of Hydrogen Peroxide Accumulation and Toxicity by a Catalase from Mycoplasma iowae.</title>
        <authorList>
            <person name="Pritchard R.E."/>
            <person name="Prassinos A.J."/>
            <person name="Osborne J.D."/>
            <person name="Raviv Z."/>
            <person name="Balish M.F."/>
        </authorList>
    </citation>
    <scope>NUCLEOTIDE SEQUENCE [LARGE SCALE GENOMIC DNA]</scope>
    <source>
        <strain evidence="2 3">DK-CPA</strain>
    </source>
</reference>
<evidence type="ECO:0000256" key="1">
    <source>
        <dbReference type="SAM" id="Phobius"/>
    </source>
</evidence>
<keyword evidence="1" id="KW-0472">Membrane</keyword>
<keyword evidence="1" id="KW-1133">Transmembrane helix</keyword>
<protein>
    <submittedName>
        <fullName evidence="2">Uncharacterized protein</fullName>
    </submittedName>
</protein>
<sequence length="218" mass="26199">MNKLIATYFGLDQDKLDIEKIINDSLKSNYFTYKNNQLSFHSPLTQKEVNVELEFVKVTYDSDFKLLLTSQIIEAVMILNEDKIEKKLNKQDLWPFFNSFIEDAIKYGKENNLSFFEFISYLFYKTLFEEKFDKNNKSLAIIFISYLLNFLGYYIKFDKKYSHAGLNYWSSLIELEFENKDITKDRIIRFKNILIDNLYINYMNPLFFDDGENKNEFK</sequence>
<proteinExistence type="predicted"/>
<dbReference type="RefSeq" id="WP_036451539.1">
    <property type="nucleotide sequence ID" value="NZ_AWQU01000063.1"/>
</dbReference>
<feature type="transmembrane region" description="Helical" evidence="1">
    <location>
        <begin position="138"/>
        <end position="155"/>
    </location>
</feature>